<accession>A0A2P2PS86</accession>
<evidence type="ECO:0000313" key="1">
    <source>
        <dbReference type="EMBL" id="MBX57608.1"/>
    </source>
</evidence>
<protein>
    <submittedName>
        <fullName evidence="1">Uncharacterized protein</fullName>
    </submittedName>
</protein>
<sequence>MNNLVTLDLTFYLCLGLRCKAL</sequence>
<proteinExistence type="predicted"/>
<dbReference type="EMBL" id="GGEC01077124">
    <property type="protein sequence ID" value="MBX57608.1"/>
    <property type="molecule type" value="Transcribed_RNA"/>
</dbReference>
<dbReference type="AlphaFoldDB" id="A0A2P2PS86"/>
<organism evidence="1">
    <name type="scientific">Rhizophora mucronata</name>
    <name type="common">Asiatic mangrove</name>
    <dbReference type="NCBI Taxonomy" id="61149"/>
    <lineage>
        <taxon>Eukaryota</taxon>
        <taxon>Viridiplantae</taxon>
        <taxon>Streptophyta</taxon>
        <taxon>Embryophyta</taxon>
        <taxon>Tracheophyta</taxon>
        <taxon>Spermatophyta</taxon>
        <taxon>Magnoliopsida</taxon>
        <taxon>eudicotyledons</taxon>
        <taxon>Gunneridae</taxon>
        <taxon>Pentapetalae</taxon>
        <taxon>rosids</taxon>
        <taxon>fabids</taxon>
        <taxon>Malpighiales</taxon>
        <taxon>Rhizophoraceae</taxon>
        <taxon>Rhizophora</taxon>
    </lineage>
</organism>
<reference evidence="1" key="1">
    <citation type="submission" date="2018-02" db="EMBL/GenBank/DDBJ databases">
        <title>Rhizophora mucronata_Transcriptome.</title>
        <authorList>
            <person name="Meera S.P."/>
            <person name="Sreeshan A."/>
            <person name="Augustine A."/>
        </authorList>
    </citation>
    <scope>NUCLEOTIDE SEQUENCE</scope>
    <source>
        <tissue evidence="1">Leaf</tissue>
    </source>
</reference>
<name>A0A2P2PS86_RHIMU</name>